<feature type="region of interest" description="Disordered" evidence="1">
    <location>
        <begin position="102"/>
        <end position="129"/>
    </location>
</feature>
<name>A0A5J4UIF3_9EUKA</name>
<protein>
    <submittedName>
        <fullName evidence="2">Uncharacterized protein</fullName>
    </submittedName>
</protein>
<feature type="non-terminal residue" evidence="2">
    <location>
        <position position="1"/>
    </location>
</feature>
<evidence type="ECO:0000313" key="2">
    <source>
        <dbReference type="EMBL" id="KAA6369662.1"/>
    </source>
</evidence>
<feature type="compositionally biased region" description="Low complexity" evidence="1">
    <location>
        <begin position="102"/>
        <end position="124"/>
    </location>
</feature>
<dbReference type="EMBL" id="SNRW01016146">
    <property type="protein sequence ID" value="KAA6369662.1"/>
    <property type="molecule type" value="Genomic_DNA"/>
</dbReference>
<gene>
    <name evidence="2" type="ORF">EZS28_034812</name>
</gene>
<proteinExistence type="predicted"/>
<dbReference type="Proteomes" id="UP000324800">
    <property type="component" value="Unassembled WGS sequence"/>
</dbReference>
<organism evidence="2 3">
    <name type="scientific">Streblomastix strix</name>
    <dbReference type="NCBI Taxonomy" id="222440"/>
    <lineage>
        <taxon>Eukaryota</taxon>
        <taxon>Metamonada</taxon>
        <taxon>Preaxostyla</taxon>
        <taxon>Oxymonadida</taxon>
        <taxon>Streblomastigidae</taxon>
        <taxon>Streblomastix</taxon>
    </lineage>
</organism>
<reference evidence="2 3" key="1">
    <citation type="submission" date="2019-03" db="EMBL/GenBank/DDBJ databases">
        <title>Single cell metagenomics reveals metabolic interactions within the superorganism composed of flagellate Streblomastix strix and complex community of Bacteroidetes bacteria on its surface.</title>
        <authorList>
            <person name="Treitli S.C."/>
            <person name="Kolisko M."/>
            <person name="Husnik F."/>
            <person name="Keeling P."/>
            <person name="Hampl V."/>
        </authorList>
    </citation>
    <scope>NUCLEOTIDE SEQUENCE [LARGE SCALE GENOMIC DNA]</scope>
    <source>
        <strain evidence="2">ST1C</strain>
    </source>
</reference>
<sequence>PLLNNNNNLTDQQKSEIGNKALGTLFGFGDPKVLTEGKGKNSMTLKTVHVGSMHPYSLKSIFEVRLEDFDLGRRSKGMGRQISEIDTSEMLTLPDAIFAQKNQSSLQQDSSQIQHSHQQNQYNNPPENKLPYTSLPINIHSNGIATDEFNASTTAELWTIRSTGLQSTTSKQLIIHHSLEQ</sequence>
<accession>A0A5J4UIF3</accession>
<dbReference type="AlphaFoldDB" id="A0A5J4UIF3"/>
<evidence type="ECO:0000313" key="3">
    <source>
        <dbReference type="Proteomes" id="UP000324800"/>
    </source>
</evidence>
<comment type="caution">
    <text evidence="2">The sequence shown here is derived from an EMBL/GenBank/DDBJ whole genome shotgun (WGS) entry which is preliminary data.</text>
</comment>
<evidence type="ECO:0000256" key="1">
    <source>
        <dbReference type="SAM" id="MobiDB-lite"/>
    </source>
</evidence>